<sequence>MERTRVVKVTVNVYKGDLKNHETLGTDTLTFGIHPYLIGREEIKDFPTIKRIKYKHREPKT</sequence>
<dbReference type="RefSeq" id="WP_377936307.1">
    <property type="nucleotide sequence ID" value="NZ_JBHUMF010000031.1"/>
</dbReference>
<dbReference type="EMBL" id="JBHUMF010000031">
    <property type="protein sequence ID" value="MFD2681792.1"/>
    <property type="molecule type" value="Genomic_DNA"/>
</dbReference>
<gene>
    <name evidence="1" type="ORF">ACFSUL_13710</name>
</gene>
<organism evidence="1 2">
    <name type="scientific">Bacillus seohaeanensis</name>
    <dbReference type="NCBI Taxonomy" id="284580"/>
    <lineage>
        <taxon>Bacteria</taxon>
        <taxon>Bacillati</taxon>
        <taxon>Bacillota</taxon>
        <taxon>Bacilli</taxon>
        <taxon>Bacillales</taxon>
        <taxon>Bacillaceae</taxon>
        <taxon>Bacillus</taxon>
    </lineage>
</organism>
<evidence type="ECO:0000313" key="2">
    <source>
        <dbReference type="Proteomes" id="UP001597506"/>
    </source>
</evidence>
<protein>
    <submittedName>
        <fullName evidence="1">Uncharacterized protein</fullName>
    </submittedName>
</protein>
<keyword evidence="2" id="KW-1185">Reference proteome</keyword>
<reference evidence="2" key="1">
    <citation type="journal article" date="2019" name="Int. J. Syst. Evol. Microbiol.">
        <title>The Global Catalogue of Microorganisms (GCM) 10K type strain sequencing project: providing services to taxonomists for standard genome sequencing and annotation.</title>
        <authorList>
            <consortium name="The Broad Institute Genomics Platform"/>
            <consortium name="The Broad Institute Genome Sequencing Center for Infectious Disease"/>
            <person name="Wu L."/>
            <person name="Ma J."/>
        </authorList>
    </citation>
    <scope>NUCLEOTIDE SEQUENCE [LARGE SCALE GENOMIC DNA]</scope>
    <source>
        <strain evidence="2">KCTC 3913</strain>
    </source>
</reference>
<evidence type="ECO:0000313" key="1">
    <source>
        <dbReference type="EMBL" id="MFD2681792.1"/>
    </source>
</evidence>
<dbReference type="Proteomes" id="UP001597506">
    <property type="component" value="Unassembled WGS sequence"/>
</dbReference>
<name>A0ABW5RSY0_9BACI</name>
<proteinExistence type="predicted"/>
<comment type="caution">
    <text evidence="1">The sequence shown here is derived from an EMBL/GenBank/DDBJ whole genome shotgun (WGS) entry which is preliminary data.</text>
</comment>
<accession>A0ABW5RSY0</accession>